<feature type="region of interest" description="Disordered" evidence="1">
    <location>
        <begin position="283"/>
        <end position="306"/>
    </location>
</feature>
<comment type="caution">
    <text evidence="2">The sequence shown here is derived from an EMBL/GenBank/DDBJ whole genome shotgun (WGS) entry which is preliminary data.</text>
</comment>
<dbReference type="RefSeq" id="WP_057701085.1">
    <property type="nucleotide sequence ID" value="NZ_JYLN01000001.1"/>
</dbReference>
<gene>
    <name evidence="2" type="ORF">TX23_03945</name>
</gene>
<dbReference type="OrthoDB" id="5625143at2"/>
<proteinExistence type="predicted"/>
<dbReference type="PATRIC" id="fig|1615673.3.peg.1727"/>
<name>A0A0R3AX38_9PSED</name>
<reference evidence="2 3" key="1">
    <citation type="submission" date="2015-02" db="EMBL/GenBank/DDBJ databases">
        <title>Two Pseudomonas sp. nov., isolated from raw milk.</title>
        <authorList>
            <person name="Wenning M."/>
            <person name="von Neubeck M."/>
            <person name="Huptas C."/>
            <person name="Scherer S."/>
        </authorList>
    </citation>
    <scope>NUCLEOTIDE SEQUENCE [LARGE SCALE GENOMIC DNA]</scope>
    <source>
        <strain evidence="2 3">DSM 29164</strain>
    </source>
</reference>
<sequence length="306" mass="33177">MPRSLVSFWKRVATSGPTVDGRVILPQELRDIAETYKPSLYTAVIWCDHERWPGSHGTVYAVRLVEEGKDLEPGEIALEAQLKPNDRLLYLNDQGQKLFSSIEITPDFRGSGKAYLTGLGVTDQPASVGTQELYFSNKNSGASYYAASVELGRFQDDSQPTAETGLINALTSFFKRLAADVLPTETTPPQTESKPPMDEATATALTALVAQLLVVAAGLQAVIEPAAADAPEPDQDLIDDVSTAVDDIVATAEEEREFRRKGKGNQSVLAKLDALQKQFSALQNTSAGRQLPRNPGPVNPKKPRVL</sequence>
<evidence type="ECO:0000313" key="3">
    <source>
        <dbReference type="Proteomes" id="UP000050852"/>
    </source>
</evidence>
<accession>A0A0R3AX38</accession>
<dbReference type="AlphaFoldDB" id="A0A0R3AX38"/>
<evidence type="ECO:0000313" key="2">
    <source>
        <dbReference type="EMBL" id="KRP75339.1"/>
    </source>
</evidence>
<dbReference type="EMBL" id="JYLN01000001">
    <property type="protein sequence ID" value="KRP75339.1"/>
    <property type="molecule type" value="Genomic_DNA"/>
</dbReference>
<protein>
    <submittedName>
        <fullName evidence="2">Scaffolding protein</fullName>
    </submittedName>
</protein>
<organism evidence="2 3">
    <name type="scientific">Pseudomonas paralactis</name>
    <dbReference type="NCBI Taxonomy" id="1615673"/>
    <lineage>
        <taxon>Bacteria</taxon>
        <taxon>Pseudomonadati</taxon>
        <taxon>Pseudomonadota</taxon>
        <taxon>Gammaproteobacteria</taxon>
        <taxon>Pseudomonadales</taxon>
        <taxon>Pseudomonadaceae</taxon>
        <taxon>Pseudomonas</taxon>
    </lineage>
</organism>
<dbReference type="InterPro" id="IPR009228">
    <property type="entry name" value="Capsid_scaffold_GpO"/>
</dbReference>
<dbReference type="Proteomes" id="UP000050852">
    <property type="component" value="Unassembled WGS sequence"/>
</dbReference>
<dbReference type="Pfam" id="PF05929">
    <property type="entry name" value="Phage_GPO"/>
    <property type="match status" value="1"/>
</dbReference>
<evidence type="ECO:0000256" key="1">
    <source>
        <dbReference type="SAM" id="MobiDB-lite"/>
    </source>
</evidence>